<sequence>MSQEEKRTVELGDARWVLIGVIVVYLVALFLPFAGGASGWQVLAMTDASDQAQVTLTEFLFVLLSFIGVAVLSTLTLITRRFAVAALGWMFTTVSLFGSVLALWLRRTSVAYDMGLHHGPGIYLAILAVAVAVFTYIPVVLRRGEEQDEGHVERDEVALAQEAATRASVSEENPLLIDDRRARAAERHKKYRES</sequence>
<dbReference type="OrthoDB" id="4484187at2"/>
<dbReference type="EMBL" id="CP026948">
    <property type="protein sequence ID" value="AWB84192.1"/>
    <property type="molecule type" value="Genomic_DNA"/>
</dbReference>
<organism evidence="1 2">
    <name type="scientific">Corynebacterium liangguodongii</name>
    <dbReference type="NCBI Taxonomy" id="2079535"/>
    <lineage>
        <taxon>Bacteria</taxon>
        <taxon>Bacillati</taxon>
        <taxon>Actinomycetota</taxon>
        <taxon>Actinomycetes</taxon>
        <taxon>Mycobacteriales</taxon>
        <taxon>Corynebacteriaceae</taxon>
        <taxon>Corynebacterium</taxon>
    </lineage>
</organism>
<protein>
    <submittedName>
        <fullName evidence="1">Uncharacterized protein</fullName>
    </submittedName>
</protein>
<dbReference type="AlphaFoldDB" id="A0A2S0WEV7"/>
<gene>
    <name evidence="1" type="ORF">C3E79_06640</name>
</gene>
<dbReference type="RefSeq" id="WP_108404201.1">
    <property type="nucleotide sequence ID" value="NZ_CP026948.1"/>
</dbReference>
<evidence type="ECO:0000313" key="1">
    <source>
        <dbReference type="EMBL" id="AWB84192.1"/>
    </source>
</evidence>
<dbReference type="Proteomes" id="UP000244754">
    <property type="component" value="Chromosome"/>
</dbReference>
<evidence type="ECO:0000313" key="2">
    <source>
        <dbReference type="Proteomes" id="UP000244754"/>
    </source>
</evidence>
<accession>A0A2S0WEV7</accession>
<dbReference type="KEGG" id="clia:C3E79_06640"/>
<keyword evidence="2" id="KW-1185">Reference proteome</keyword>
<proteinExistence type="predicted"/>
<reference evidence="2" key="1">
    <citation type="submission" date="2018-01" db="EMBL/GenBank/DDBJ databases">
        <authorList>
            <person name="Li J."/>
        </authorList>
    </citation>
    <scope>NUCLEOTIDE SEQUENCE [LARGE SCALE GENOMIC DNA]</scope>
    <source>
        <strain evidence="2">2184</strain>
    </source>
</reference>
<name>A0A2S0WEV7_9CORY</name>